<dbReference type="Proteomes" id="UP000027222">
    <property type="component" value="Unassembled WGS sequence"/>
</dbReference>
<protein>
    <recommendedName>
        <fullName evidence="3">F-box domain-containing protein</fullName>
    </recommendedName>
</protein>
<reference evidence="2" key="1">
    <citation type="journal article" date="2014" name="Proc. Natl. Acad. Sci. U.S.A.">
        <title>Extensive sampling of basidiomycete genomes demonstrates inadequacy of the white-rot/brown-rot paradigm for wood decay fungi.</title>
        <authorList>
            <person name="Riley R."/>
            <person name="Salamov A.A."/>
            <person name="Brown D.W."/>
            <person name="Nagy L.G."/>
            <person name="Floudas D."/>
            <person name="Held B.W."/>
            <person name="Levasseur A."/>
            <person name="Lombard V."/>
            <person name="Morin E."/>
            <person name="Otillar R."/>
            <person name="Lindquist E.A."/>
            <person name="Sun H."/>
            <person name="LaButti K.M."/>
            <person name="Schmutz J."/>
            <person name="Jabbour D."/>
            <person name="Luo H."/>
            <person name="Baker S.E."/>
            <person name="Pisabarro A.G."/>
            <person name="Walton J.D."/>
            <person name="Blanchette R.A."/>
            <person name="Henrissat B."/>
            <person name="Martin F."/>
            <person name="Cullen D."/>
            <person name="Hibbett D.S."/>
            <person name="Grigoriev I.V."/>
        </authorList>
    </citation>
    <scope>NUCLEOTIDE SEQUENCE [LARGE SCALE GENOMIC DNA]</scope>
    <source>
        <strain evidence="2">CBS 339.88</strain>
    </source>
</reference>
<name>A0A067TDQ3_GALM3</name>
<dbReference type="SUPFAM" id="SSF52047">
    <property type="entry name" value="RNI-like"/>
    <property type="match status" value="1"/>
</dbReference>
<proteinExistence type="predicted"/>
<evidence type="ECO:0000313" key="2">
    <source>
        <dbReference type="Proteomes" id="UP000027222"/>
    </source>
</evidence>
<dbReference type="STRING" id="685588.A0A067TDQ3"/>
<dbReference type="InterPro" id="IPR032675">
    <property type="entry name" value="LRR_dom_sf"/>
</dbReference>
<dbReference type="EMBL" id="KL142377">
    <property type="protein sequence ID" value="KDR77118.1"/>
    <property type="molecule type" value="Genomic_DNA"/>
</dbReference>
<gene>
    <name evidence="1" type="ORF">GALMADRAFT_429859</name>
</gene>
<sequence length="558" mass="63000">MHPCLRTPELLFSILEAADTPTLAHLAGTCRAFSQPALEVLWRSMSSLWPLVRLLPEHATYLGDLRTIYPDLDWSDYMGRETALRINTDAIRPEDFDRLLCCVSRIKTLSIRDTDLEIENSDWILHGMDDGFYEGLVNVTPHPGPLLRNVRKLIISAPLFAQTRAIFRLVCGPSLEVLDFCNFSSYRGENPWMNGTADFFAEHLVQVVGESSLSKLTIPMSDGFDGVHWVPEPQSFTISMPPQFYRLRTLDLQAISLTGPSVVRIGQIAGLETLTMNIYDTTGAQLQLPRGCFVSLREVKILALHRCSISNLLEQWDASGIESFIIQRLTGESYWDLNRLFCHLSRHLSQYTLRSLGVGYAPGHMRMSMPYNLNTSDVSFEALQNLFCFEKLNYLSIDIGGRVTIDDSNLLKIADKMPRLRVLNLEDRENRAAPSLITPSGIYNLVSSLPELRHLSMRFNATTNFPDKDSITPLDLQSLAVGESAATDGEAILGFLTSCFPSLTSVSYGWFYQCRDDVYEIDYEDKEAEGASVVSIRCWRIVDGHYWTRRRAAAITLR</sequence>
<dbReference type="OrthoDB" id="3255541at2759"/>
<organism evidence="1 2">
    <name type="scientific">Galerina marginata (strain CBS 339.88)</name>
    <dbReference type="NCBI Taxonomy" id="685588"/>
    <lineage>
        <taxon>Eukaryota</taxon>
        <taxon>Fungi</taxon>
        <taxon>Dikarya</taxon>
        <taxon>Basidiomycota</taxon>
        <taxon>Agaricomycotina</taxon>
        <taxon>Agaricomycetes</taxon>
        <taxon>Agaricomycetidae</taxon>
        <taxon>Agaricales</taxon>
        <taxon>Agaricineae</taxon>
        <taxon>Strophariaceae</taxon>
        <taxon>Galerina</taxon>
    </lineage>
</organism>
<evidence type="ECO:0008006" key="3">
    <source>
        <dbReference type="Google" id="ProtNLM"/>
    </source>
</evidence>
<dbReference type="AlphaFoldDB" id="A0A067TDQ3"/>
<keyword evidence="2" id="KW-1185">Reference proteome</keyword>
<dbReference type="Gene3D" id="3.80.10.10">
    <property type="entry name" value="Ribonuclease Inhibitor"/>
    <property type="match status" value="1"/>
</dbReference>
<dbReference type="HOGENOM" id="CLU_021164_0_2_1"/>
<accession>A0A067TDQ3</accession>
<evidence type="ECO:0000313" key="1">
    <source>
        <dbReference type="EMBL" id="KDR77118.1"/>
    </source>
</evidence>